<name>A0A8E2ESF9_9PEZI</name>
<gene>
    <name evidence="2" type="ORF">AOQ84DRAFT_417231</name>
</gene>
<feature type="transmembrane region" description="Helical" evidence="1">
    <location>
        <begin position="138"/>
        <end position="158"/>
    </location>
</feature>
<accession>A0A8E2ESF9</accession>
<dbReference type="Proteomes" id="UP000250140">
    <property type="component" value="Unassembled WGS sequence"/>
</dbReference>
<dbReference type="OrthoDB" id="3799428at2759"/>
<protein>
    <submittedName>
        <fullName evidence="2">Uncharacterized protein</fullName>
    </submittedName>
</protein>
<feature type="transmembrane region" description="Helical" evidence="1">
    <location>
        <begin position="114"/>
        <end position="132"/>
    </location>
</feature>
<proteinExistence type="predicted"/>
<dbReference type="EMBL" id="KV750622">
    <property type="protein sequence ID" value="OCL04036.1"/>
    <property type="molecule type" value="Genomic_DNA"/>
</dbReference>
<evidence type="ECO:0000313" key="2">
    <source>
        <dbReference type="EMBL" id="OCL04036.1"/>
    </source>
</evidence>
<keyword evidence="1" id="KW-1133">Transmembrane helix</keyword>
<dbReference type="AlphaFoldDB" id="A0A8E2ESF9"/>
<reference evidence="2 3" key="1">
    <citation type="journal article" date="2016" name="Nat. Commun.">
        <title>Ectomycorrhizal ecology is imprinted in the genome of the dominant symbiotic fungus Cenococcum geophilum.</title>
        <authorList>
            <consortium name="DOE Joint Genome Institute"/>
            <person name="Peter M."/>
            <person name="Kohler A."/>
            <person name="Ohm R.A."/>
            <person name="Kuo A."/>
            <person name="Krutzmann J."/>
            <person name="Morin E."/>
            <person name="Arend M."/>
            <person name="Barry K.W."/>
            <person name="Binder M."/>
            <person name="Choi C."/>
            <person name="Clum A."/>
            <person name="Copeland A."/>
            <person name="Grisel N."/>
            <person name="Haridas S."/>
            <person name="Kipfer T."/>
            <person name="LaButti K."/>
            <person name="Lindquist E."/>
            <person name="Lipzen A."/>
            <person name="Maire R."/>
            <person name="Meier B."/>
            <person name="Mihaltcheva S."/>
            <person name="Molinier V."/>
            <person name="Murat C."/>
            <person name="Poggeler S."/>
            <person name="Quandt C.A."/>
            <person name="Sperisen C."/>
            <person name="Tritt A."/>
            <person name="Tisserant E."/>
            <person name="Crous P.W."/>
            <person name="Henrissat B."/>
            <person name="Nehls U."/>
            <person name="Egli S."/>
            <person name="Spatafora J.W."/>
            <person name="Grigoriev I.V."/>
            <person name="Martin F.M."/>
        </authorList>
    </citation>
    <scope>NUCLEOTIDE SEQUENCE [LARGE SCALE GENOMIC DNA]</scope>
    <source>
        <strain evidence="2 3">CBS 207.34</strain>
    </source>
</reference>
<keyword evidence="1" id="KW-0472">Membrane</keyword>
<sequence length="182" mass="20497">MTIKGGHKGQNARQRQAPYSLLKPPQVIFLSWFAVGLSLACAQLILNYHRLHPVRSAKLLVYRNNYERLLSEWINQLPSFISSPTPLAFVVATLTYGMSTLAFYRLHEDDRYQTWFMMSGILLAVLMGSLNAMDFQGIILGFAPWCITTSLILSACVHRMLGRDRGWKGVVDAEMQGAKDCA</sequence>
<feature type="transmembrane region" description="Helical" evidence="1">
    <location>
        <begin position="27"/>
        <end position="46"/>
    </location>
</feature>
<organism evidence="2 3">
    <name type="scientific">Glonium stellatum</name>
    <dbReference type="NCBI Taxonomy" id="574774"/>
    <lineage>
        <taxon>Eukaryota</taxon>
        <taxon>Fungi</taxon>
        <taxon>Dikarya</taxon>
        <taxon>Ascomycota</taxon>
        <taxon>Pezizomycotina</taxon>
        <taxon>Dothideomycetes</taxon>
        <taxon>Pleosporomycetidae</taxon>
        <taxon>Gloniales</taxon>
        <taxon>Gloniaceae</taxon>
        <taxon>Glonium</taxon>
    </lineage>
</organism>
<evidence type="ECO:0000256" key="1">
    <source>
        <dbReference type="SAM" id="Phobius"/>
    </source>
</evidence>
<feature type="transmembrane region" description="Helical" evidence="1">
    <location>
        <begin position="87"/>
        <end position="107"/>
    </location>
</feature>
<keyword evidence="3" id="KW-1185">Reference proteome</keyword>
<evidence type="ECO:0000313" key="3">
    <source>
        <dbReference type="Proteomes" id="UP000250140"/>
    </source>
</evidence>
<keyword evidence="1" id="KW-0812">Transmembrane</keyword>